<sequence length="109" mass="12692">MAIKVILSRAARRDVEEIWRFIAEQDSVENAGKVLEALQDAMKGLGNLPQRDNVPKELRAFGNTEYREIHYKPYRIIYRIGVATVNVHGVFDGRRNMQILLQRRLLKSR</sequence>
<dbReference type="InterPro" id="IPR007712">
    <property type="entry name" value="RelE/ParE_toxin"/>
</dbReference>
<evidence type="ECO:0008006" key="4">
    <source>
        <dbReference type="Google" id="ProtNLM"/>
    </source>
</evidence>
<dbReference type="RefSeq" id="WP_034833759.1">
    <property type="nucleotide sequence ID" value="NZ_JANX01000059.1"/>
</dbReference>
<gene>
    <name evidence="2" type="ORF">P409_07460</name>
</gene>
<name>A0A0A0DAM6_9PROT</name>
<dbReference type="InterPro" id="IPR035093">
    <property type="entry name" value="RelE/ParE_toxin_dom_sf"/>
</dbReference>
<dbReference type="AlphaFoldDB" id="A0A0A0DAM6"/>
<organism evidence="2 3">
    <name type="scientific">Inquilinus limosus MP06</name>
    <dbReference type="NCBI Taxonomy" id="1398085"/>
    <lineage>
        <taxon>Bacteria</taxon>
        <taxon>Pseudomonadati</taxon>
        <taxon>Pseudomonadota</taxon>
        <taxon>Alphaproteobacteria</taxon>
        <taxon>Rhodospirillales</taxon>
        <taxon>Rhodospirillaceae</taxon>
        <taxon>Inquilinus</taxon>
    </lineage>
</organism>
<dbReference type="EMBL" id="JANX01000059">
    <property type="protein sequence ID" value="KGM34928.1"/>
    <property type="molecule type" value="Genomic_DNA"/>
</dbReference>
<comment type="caution">
    <text evidence="2">The sequence shown here is derived from an EMBL/GenBank/DDBJ whole genome shotgun (WGS) entry which is preliminary data.</text>
</comment>
<dbReference type="Proteomes" id="UP000029995">
    <property type="component" value="Unassembled WGS sequence"/>
</dbReference>
<evidence type="ECO:0000313" key="3">
    <source>
        <dbReference type="Proteomes" id="UP000029995"/>
    </source>
</evidence>
<dbReference type="Pfam" id="PF05016">
    <property type="entry name" value="ParE_toxin"/>
    <property type="match status" value="1"/>
</dbReference>
<dbReference type="OrthoDB" id="9798046at2"/>
<dbReference type="Gene3D" id="3.30.2310.20">
    <property type="entry name" value="RelE-like"/>
    <property type="match status" value="1"/>
</dbReference>
<proteinExistence type="predicted"/>
<protein>
    <recommendedName>
        <fullName evidence="4">Plasmid stabilization protein</fullName>
    </recommendedName>
</protein>
<accession>A0A0A0DAM6</accession>
<reference evidence="2 3" key="1">
    <citation type="submission" date="2014-01" db="EMBL/GenBank/DDBJ databases">
        <title>Genome sequence determination for a cystic fibrosis isolate, Inquilinus limosus.</title>
        <authorList>
            <person name="Pino M."/>
            <person name="Di Conza J."/>
            <person name="Gutkind G."/>
        </authorList>
    </citation>
    <scope>NUCLEOTIDE SEQUENCE [LARGE SCALE GENOMIC DNA]</scope>
    <source>
        <strain evidence="2 3">MP06</strain>
    </source>
</reference>
<evidence type="ECO:0000313" key="2">
    <source>
        <dbReference type="EMBL" id="KGM34928.1"/>
    </source>
</evidence>
<keyword evidence="1" id="KW-1277">Toxin-antitoxin system</keyword>
<evidence type="ECO:0000256" key="1">
    <source>
        <dbReference type="ARBA" id="ARBA00022649"/>
    </source>
</evidence>